<evidence type="ECO:0000313" key="15">
    <source>
        <dbReference type="EMBL" id="KAJ6807556.1"/>
    </source>
</evidence>
<dbReference type="GO" id="GO:0016705">
    <property type="term" value="F:oxidoreductase activity, acting on paired donors, with incorporation or reduction of molecular oxygen"/>
    <property type="evidence" value="ECO:0007669"/>
    <property type="project" value="InterPro"/>
</dbReference>
<keyword evidence="3 14" id="KW-0812">Transmembrane</keyword>
<feature type="binding site" description="axial binding residue" evidence="12">
    <location>
        <position position="465"/>
    </location>
    <ligand>
        <name>heme</name>
        <dbReference type="ChEBI" id="CHEBI:30413"/>
    </ligand>
    <ligandPart>
        <name>Fe</name>
        <dbReference type="ChEBI" id="CHEBI:18248"/>
    </ligandPart>
</feature>
<name>A0AAX6EU07_IRIPA</name>
<dbReference type="GO" id="GO:0016020">
    <property type="term" value="C:membrane"/>
    <property type="evidence" value="ECO:0007669"/>
    <property type="project" value="UniProtKB-SubCell"/>
</dbReference>
<evidence type="ECO:0000313" key="16">
    <source>
        <dbReference type="Proteomes" id="UP001140949"/>
    </source>
</evidence>
<dbReference type="GO" id="GO:0005506">
    <property type="term" value="F:iron ion binding"/>
    <property type="evidence" value="ECO:0007669"/>
    <property type="project" value="InterPro"/>
</dbReference>
<protein>
    <recommendedName>
        <fullName evidence="9">noroxomaritidine synthase</fullName>
        <ecNumber evidence="9">1.14.19.50</ecNumber>
    </recommendedName>
</protein>
<reference evidence="15" key="1">
    <citation type="journal article" date="2023" name="GigaByte">
        <title>Genome assembly of the bearded iris, Iris pallida Lam.</title>
        <authorList>
            <person name="Bruccoleri R.E."/>
            <person name="Oakeley E.J."/>
            <person name="Faust A.M.E."/>
            <person name="Altorfer M."/>
            <person name="Dessus-Babus S."/>
            <person name="Burckhardt D."/>
            <person name="Oertli M."/>
            <person name="Naumann U."/>
            <person name="Petersen F."/>
            <person name="Wong J."/>
        </authorList>
    </citation>
    <scope>NUCLEOTIDE SEQUENCE</scope>
    <source>
        <strain evidence="15">GSM-AAB239-AS_SAM_17_03QT</strain>
    </source>
</reference>
<evidence type="ECO:0000256" key="6">
    <source>
        <dbReference type="ARBA" id="ARBA00023002"/>
    </source>
</evidence>
<evidence type="ECO:0000256" key="3">
    <source>
        <dbReference type="ARBA" id="ARBA00022692"/>
    </source>
</evidence>
<dbReference type="GO" id="GO:0020037">
    <property type="term" value="F:heme binding"/>
    <property type="evidence" value="ECO:0007669"/>
    <property type="project" value="InterPro"/>
</dbReference>
<keyword evidence="16" id="KW-1185">Reference proteome</keyword>
<proteinExistence type="inferred from homology"/>
<keyword evidence="4 12" id="KW-0479">Metal-binding</keyword>
<accession>A0AAX6EU07</accession>
<dbReference type="EMBL" id="JANAVB010033820">
    <property type="protein sequence ID" value="KAJ6807556.1"/>
    <property type="molecule type" value="Genomic_DNA"/>
</dbReference>
<evidence type="ECO:0000256" key="11">
    <source>
        <dbReference type="ARBA" id="ARBA00049170"/>
    </source>
</evidence>
<reference evidence="15" key="2">
    <citation type="submission" date="2023-04" db="EMBL/GenBank/DDBJ databases">
        <authorList>
            <person name="Bruccoleri R.E."/>
            <person name="Oakeley E.J."/>
            <person name="Faust A.-M."/>
            <person name="Dessus-Babus S."/>
            <person name="Altorfer M."/>
            <person name="Burckhardt D."/>
            <person name="Oertli M."/>
            <person name="Naumann U."/>
            <person name="Petersen F."/>
            <person name="Wong J."/>
        </authorList>
    </citation>
    <scope>NUCLEOTIDE SEQUENCE</scope>
    <source>
        <strain evidence="15">GSM-AAB239-AS_SAM_17_03QT</strain>
        <tissue evidence="15">Leaf</tissue>
    </source>
</reference>
<sequence length="520" mass="60070">MAFQFTELATYLTFFVFCLGLAAILLYVSGFIFSFLVFYLKESIQTADKPPIAGTVFHLLFYFDTVFDFHTSITRKHRTFRLIKPFSSEIFTADPANIKHMIKTNFSNYSKGQYNYSIMSDLFGEGIFAVDGEKWRHQRKLASYEFSTRVLRDFSSSVFRVNGAKLAKVISDAATSSIVFDMQNLLMKSTLNSIFKVGFGVDLDTVSISDDELGSRFSNAFDDSNRIVFWRYVDIFWDLKRYLNIGQEAQLKKNIRVIDDFVFRLIRHKRELMKRSQEYGKEDILSRFIIASEKDPEAMTDRYLRDIILNFLIAGKDTSANTLSWFFYMMCKNPLIQEKIVAEINTASRLEEEYGCDIDDFASSLTDEVLDRMHYLHAALTETLRLYPALPVDGKVAEEDDVFPDGFKVMKGDGVNYPAYAMGRMTYLWGEDAEEFQPDRWLENGVFQPESPYKFIAFNAGPRVCLGKDFAYRQMKITAAILLHFFEFKLKDDSMNATYKTMFTLHIANGLPLVSVHRCN</sequence>
<keyword evidence="12 13" id="KW-0349">Heme</keyword>
<dbReference type="AlphaFoldDB" id="A0AAX6EU07"/>
<dbReference type="InterPro" id="IPR001128">
    <property type="entry name" value="Cyt_P450"/>
</dbReference>
<dbReference type="EC" id="1.14.19.50" evidence="9"/>
<dbReference type="PROSITE" id="PS00086">
    <property type="entry name" value="CYTOCHROME_P450"/>
    <property type="match status" value="1"/>
</dbReference>
<dbReference type="Pfam" id="PF00067">
    <property type="entry name" value="p450"/>
    <property type="match status" value="1"/>
</dbReference>
<dbReference type="InterPro" id="IPR017972">
    <property type="entry name" value="Cyt_P450_CS"/>
</dbReference>
<comment type="catalytic activity">
    <reaction evidence="11">
        <text>4'-O-methylnorbelladine + reduced [NADPH--hemoprotein reductase] + O2 = (10bR,4aS)-noroxomaritidine + oxidized [NADPH--hemoprotein reductase] + 2 H2O + H(+)</text>
        <dbReference type="Rhea" id="RHEA:51260"/>
        <dbReference type="Rhea" id="RHEA-COMP:11964"/>
        <dbReference type="Rhea" id="RHEA-COMP:11965"/>
        <dbReference type="ChEBI" id="CHEBI:15377"/>
        <dbReference type="ChEBI" id="CHEBI:15378"/>
        <dbReference type="ChEBI" id="CHEBI:15379"/>
        <dbReference type="ChEBI" id="CHEBI:57618"/>
        <dbReference type="ChEBI" id="CHEBI:58210"/>
        <dbReference type="ChEBI" id="CHEBI:133993"/>
        <dbReference type="ChEBI" id="CHEBI:133995"/>
        <dbReference type="EC" id="1.14.19.50"/>
    </reaction>
</comment>
<organism evidence="15 16">
    <name type="scientific">Iris pallida</name>
    <name type="common">Sweet iris</name>
    <dbReference type="NCBI Taxonomy" id="29817"/>
    <lineage>
        <taxon>Eukaryota</taxon>
        <taxon>Viridiplantae</taxon>
        <taxon>Streptophyta</taxon>
        <taxon>Embryophyta</taxon>
        <taxon>Tracheophyta</taxon>
        <taxon>Spermatophyta</taxon>
        <taxon>Magnoliopsida</taxon>
        <taxon>Liliopsida</taxon>
        <taxon>Asparagales</taxon>
        <taxon>Iridaceae</taxon>
        <taxon>Iridoideae</taxon>
        <taxon>Irideae</taxon>
        <taxon>Iris</taxon>
    </lineage>
</organism>
<dbReference type="Gene3D" id="1.10.630.10">
    <property type="entry name" value="Cytochrome P450"/>
    <property type="match status" value="1"/>
</dbReference>
<dbReference type="InterPro" id="IPR002401">
    <property type="entry name" value="Cyt_P450_E_grp-I"/>
</dbReference>
<gene>
    <name evidence="15" type="ORF">M6B38_170735</name>
</gene>
<evidence type="ECO:0000256" key="9">
    <source>
        <dbReference type="ARBA" id="ARBA00039071"/>
    </source>
</evidence>
<comment type="similarity">
    <text evidence="2 13">Belongs to the cytochrome P450 family.</text>
</comment>
<dbReference type="Proteomes" id="UP001140949">
    <property type="component" value="Unassembled WGS sequence"/>
</dbReference>
<keyword evidence="13" id="KW-0503">Monooxygenase</keyword>
<evidence type="ECO:0000256" key="1">
    <source>
        <dbReference type="ARBA" id="ARBA00004167"/>
    </source>
</evidence>
<evidence type="ECO:0000256" key="4">
    <source>
        <dbReference type="ARBA" id="ARBA00022723"/>
    </source>
</evidence>
<dbReference type="PRINTS" id="PR00385">
    <property type="entry name" value="P450"/>
</dbReference>
<evidence type="ECO:0000256" key="8">
    <source>
        <dbReference type="ARBA" id="ARBA00023136"/>
    </source>
</evidence>
<dbReference type="CDD" id="cd11064">
    <property type="entry name" value="CYP86A"/>
    <property type="match status" value="1"/>
</dbReference>
<evidence type="ECO:0000256" key="2">
    <source>
        <dbReference type="ARBA" id="ARBA00010617"/>
    </source>
</evidence>
<dbReference type="PANTHER" id="PTHR24296">
    <property type="entry name" value="CYTOCHROME P450"/>
    <property type="match status" value="1"/>
</dbReference>
<keyword evidence="7 12" id="KW-0408">Iron</keyword>
<dbReference type="InterPro" id="IPR036396">
    <property type="entry name" value="Cyt_P450_sf"/>
</dbReference>
<keyword evidence="5 14" id="KW-1133">Transmembrane helix</keyword>
<feature type="transmembrane region" description="Helical" evidence="14">
    <location>
        <begin position="12"/>
        <end position="40"/>
    </location>
</feature>
<dbReference type="PRINTS" id="PR00463">
    <property type="entry name" value="EP450I"/>
</dbReference>
<evidence type="ECO:0000256" key="12">
    <source>
        <dbReference type="PIRSR" id="PIRSR602401-1"/>
    </source>
</evidence>
<comment type="subcellular location">
    <subcellularLocation>
        <location evidence="1">Membrane</location>
        <topology evidence="1">Single-pass membrane protein</topology>
    </subcellularLocation>
</comment>
<evidence type="ECO:0000256" key="10">
    <source>
        <dbReference type="ARBA" id="ARBA00048529"/>
    </source>
</evidence>
<evidence type="ECO:0000256" key="13">
    <source>
        <dbReference type="RuleBase" id="RU000461"/>
    </source>
</evidence>
<dbReference type="SUPFAM" id="SSF48264">
    <property type="entry name" value="Cytochrome P450"/>
    <property type="match status" value="1"/>
</dbReference>
<evidence type="ECO:0000256" key="7">
    <source>
        <dbReference type="ARBA" id="ARBA00023004"/>
    </source>
</evidence>
<comment type="catalytic activity">
    <reaction evidence="10">
        <text>4'-O-methylnorbelladine + reduced [NADPH--hemoprotein reductase] + O2 = (10bS,4aR)-noroxomaritidine + oxidized [NADPH--hemoprotein reductase] + 2 H2O + H(+)</text>
        <dbReference type="Rhea" id="RHEA:51264"/>
        <dbReference type="Rhea" id="RHEA-COMP:11964"/>
        <dbReference type="Rhea" id="RHEA-COMP:11965"/>
        <dbReference type="ChEBI" id="CHEBI:15377"/>
        <dbReference type="ChEBI" id="CHEBI:15378"/>
        <dbReference type="ChEBI" id="CHEBI:15379"/>
        <dbReference type="ChEBI" id="CHEBI:57618"/>
        <dbReference type="ChEBI" id="CHEBI:58210"/>
        <dbReference type="ChEBI" id="CHEBI:133993"/>
        <dbReference type="ChEBI" id="CHEBI:133996"/>
        <dbReference type="EC" id="1.14.19.50"/>
    </reaction>
</comment>
<dbReference type="GO" id="GO:0006629">
    <property type="term" value="P:lipid metabolic process"/>
    <property type="evidence" value="ECO:0007669"/>
    <property type="project" value="UniProtKB-ARBA"/>
</dbReference>
<comment type="cofactor">
    <cofactor evidence="12">
        <name>heme</name>
        <dbReference type="ChEBI" id="CHEBI:30413"/>
    </cofactor>
</comment>
<evidence type="ECO:0000256" key="5">
    <source>
        <dbReference type="ARBA" id="ARBA00022989"/>
    </source>
</evidence>
<keyword evidence="8 14" id="KW-0472">Membrane</keyword>
<evidence type="ECO:0000256" key="14">
    <source>
        <dbReference type="SAM" id="Phobius"/>
    </source>
</evidence>
<dbReference type="GO" id="GO:0004497">
    <property type="term" value="F:monooxygenase activity"/>
    <property type="evidence" value="ECO:0007669"/>
    <property type="project" value="UniProtKB-KW"/>
</dbReference>
<comment type="caution">
    <text evidence="15">The sequence shown here is derived from an EMBL/GenBank/DDBJ whole genome shotgun (WGS) entry which is preliminary data.</text>
</comment>
<keyword evidence="6 13" id="KW-0560">Oxidoreductase</keyword>